<dbReference type="Proteomes" id="UP000557307">
    <property type="component" value="Unassembled WGS sequence"/>
</dbReference>
<accession>A0A840TW04</accession>
<dbReference type="PROSITE" id="PS51257">
    <property type="entry name" value="PROKAR_LIPOPROTEIN"/>
    <property type="match status" value="1"/>
</dbReference>
<sequence length="58" mass="6499">MKSFLNYLTIFFLSLALTSCEIIGDIFKGGMWTGAILVILVIGGVIWLFSRVFGGRRR</sequence>
<organism evidence="2 3">
    <name type="scientific">Rhabdobacter roseus</name>
    <dbReference type="NCBI Taxonomy" id="1655419"/>
    <lineage>
        <taxon>Bacteria</taxon>
        <taxon>Pseudomonadati</taxon>
        <taxon>Bacteroidota</taxon>
        <taxon>Cytophagia</taxon>
        <taxon>Cytophagales</taxon>
        <taxon>Cytophagaceae</taxon>
        <taxon>Rhabdobacter</taxon>
    </lineage>
</organism>
<feature type="transmembrane region" description="Helical" evidence="1">
    <location>
        <begin position="30"/>
        <end position="49"/>
    </location>
</feature>
<protein>
    <submittedName>
        <fullName evidence="2">Heme/copper-type cytochrome/quinol oxidase subunit 4</fullName>
    </submittedName>
</protein>
<gene>
    <name evidence="2" type="ORF">HNQ92_005587</name>
</gene>
<reference evidence="2 3" key="1">
    <citation type="submission" date="2020-08" db="EMBL/GenBank/DDBJ databases">
        <title>Genomic Encyclopedia of Type Strains, Phase IV (KMG-IV): sequencing the most valuable type-strain genomes for metagenomic binning, comparative biology and taxonomic classification.</title>
        <authorList>
            <person name="Goeker M."/>
        </authorList>
    </citation>
    <scope>NUCLEOTIDE SEQUENCE [LARGE SCALE GENOMIC DNA]</scope>
    <source>
        <strain evidence="2 3">DSM 105074</strain>
    </source>
</reference>
<evidence type="ECO:0000256" key="1">
    <source>
        <dbReference type="SAM" id="Phobius"/>
    </source>
</evidence>
<keyword evidence="1" id="KW-0812">Transmembrane</keyword>
<keyword evidence="1" id="KW-1133">Transmembrane helix</keyword>
<name>A0A840TW04_9BACT</name>
<keyword evidence="3" id="KW-1185">Reference proteome</keyword>
<proteinExistence type="predicted"/>
<keyword evidence="1" id="KW-0472">Membrane</keyword>
<evidence type="ECO:0000313" key="2">
    <source>
        <dbReference type="EMBL" id="MBB5287424.1"/>
    </source>
</evidence>
<evidence type="ECO:0000313" key="3">
    <source>
        <dbReference type="Proteomes" id="UP000557307"/>
    </source>
</evidence>
<dbReference type="AlphaFoldDB" id="A0A840TW04"/>
<dbReference type="EMBL" id="JACHGF010000018">
    <property type="protein sequence ID" value="MBB5287424.1"/>
    <property type="molecule type" value="Genomic_DNA"/>
</dbReference>
<dbReference type="RefSeq" id="WP_184179563.1">
    <property type="nucleotide sequence ID" value="NZ_JACHGF010000018.1"/>
</dbReference>
<comment type="caution">
    <text evidence="2">The sequence shown here is derived from an EMBL/GenBank/DDBJ whole genome shotgun (WGS) entry which is preliminary data.</text>
</comment>